<dbReference type="AlphaFoldDB" id="A0A074TEC9"/>
<dbReference type="eggNOG" id="ENOG5033K50">
    <property type="taxonomic scope" value="Bacteria"/>
</dbReference>
<proteinExistence type="predicted"/>
<protein>
    <submittedName>
        <fullName evidence="2">Uncharacterized protein</fullName>
    </submittedName>
</protein>
<keyword evidence="3" id="KW-1185">Reference proteome</keyword>
<dbReference type="RefSeq" id="WP_074855026.1">
    <property type="nucleotide sequence ID" value="NZ_FOVB01000017.1"/>
</dbReference>
<evidence type="ECO:0000313" key="3">
    <source>
        <dbReference type="Proteomes" id="UP000027725"/>
    </source>
</evidence>
<gene>
    <name evidence="2" type="ORF">DL1_11470</name>
</gene>
<sequence>MNQKKQTPGALAGATEGKYESVQLPKKNSASAPTRQQKWRRENPKRYAAHLAVQTALRLGILEKKSCEVCGKTKVDAHHRDYDRPYAVTWLCRAHHVALHRSEAGCE</sequence>
<reference evidence="2 3" key="1">
    <citation type="submission" date="2014-03" db="EMBL/GenBank/DDBJ databases">
        <title>The draft genome sequence of Thioclava dalianensis DLFJ1-1.</title>
        <authorList>
            <person name="Lai Q."/>
            <person name="Shao Z."/>
        </authorList>
    </citation>
    <scope>NUCLEOTIDE SEQUENCE [LARGE SCALE GENOMIC DNA]</scope>
    <source>
        <strain evidence="2 3">DLFJ1-1</strain>
    </source>
</reference>
<dbReference type="EMBL" id="JHEH01000030">
    <property type="protein sequence ID" value="KEP68535.1"/>
    <property type="molecule type" value="Genomic_DNA"/>
</dbReference>
<dbReference type="STRING" id="1185766.SAMN05216224_1173"/>
<comment type="caution">
    <text evidence="2">The sequence shown here is derived from an EMBL/GenBank/DDBJ whole genome shotgun (WGS) entry which is preliminary data.</text>
</comment>
<feature type="compositionally biased region" description="Polar residues" evidence="1">
    <location>
        <begin position="26"/>
        <end position="36"/>
    </location>
</feature>
<evidence type="ECO:0000256" key="1">
    <source>
        <dbReference type="SAM" id="MobiDB-lite"/>
    </source>
</evidence>
<evidence type="ECO:0000313" key="2">
    <source>
        <dbReference type="EMBL" id="KEP68535.1"/>
    </source>
</evidence>
<accession>A0A074TEC9</accession>
<dbReference type="Proteomes" id="UP000027725">
    <property type="component" value="Unassembled WGS sequence"/>
</dbReference>
<organism evidence="2 3">
    <name type="scientific">Thioclava dalianensis</name>
    <dbReference type="NCBI Taxonomy" id="1185766"/>
    <lineage>
        <taxon>Bacteria</taxon>
        <taxon>Pseudomonadati</taxon>
        <taxon>Pseudomonadota</taxon>
        <taxon>Alphaproteobacteria</taxon>
        <taxon>Rhodobacterales</taxon>
        <taxon>Paracoccaceae</taxon>
        <taxon>Thioclava</taxon>
    </lineage>
</organism>
<name>A0A074TEC9_9RHOB</name>
<feature type="region of interest" description="Disordered" evidence="1">
    <location>
        <begin position="1"/>
        <end position="45"/>
    </location>
</feature>